<evidence type="ECO:0000259" key="2">
    <source>
        <dbReference type="PROSITE" id="PS51065"/>
    </source>
</evidence>
<dbReference type="AlphaFoldDB" id="A0AAJ7JEB5"/>
<reference evidence="4" key="1">
    <citation type="submission" date="2025-08" db="UniProtKB">
        <authorList>
            <consortium name="RefSeq"/>
        </authorList>
    </citation>
    <scope>IDENTIFICATION</scope>
    <source>
        <tissue evidence="4">Whole body</tissue>
    </source>
</reference>
<feature type="region of interest" description="Disordered" evidence="1">
    <location>
        <begin position="286"/>
        <end position="326"/>
    </location>
</feature>
<dbReference type="Proteomes" id="UP000694925">
    <property type="component" value="Unplaced"/>
</dbReference>
<dbReference type="PROSITE" id="PS51065">
    <property type="entry name" value="NHR"/>
    <property type="match status" value="2"/>
</dbReference>
<dbReference type="RefSeq" id="XP_017890711.1">
    <property type="nucleotide sequence ID" value="XM_018035222.2"/>
</dbReference>
<evidence type="ECO:0000256" key="1">
    <source>
        <dbReference type="SAM" id="MobiDB-lite"/>
    </source>
</evidence>
<dbReference type="KEGG" id="ccal:108631371"/>
<name>A0AAJ7JEB5_9HYME</name>
<dbReference type="Pfam" id="PF07177">
    <property type="entry name" value="Neuralized"/>
    <property type="match status" value="2"/>
</dbReference>
<dbReference type="FunFam" id="2.60.120.920:FF:000001">
    <property type="entry name" value="neuralized-like protein 4 isoform X1"/>
    <property type="match status" value="1"/>
</dbReference>
<feature type="domain" description="NHR" evidence="2">
    <location>
        <begin position="1"/>
        <end position="75"/>
    </location>
</feature>
<keyword evidence="3" id="KW-1185">Reference proteome</keyword>
<dbReference type="InterPro" id="IPR043136">
    <property type="entry name" value="B30.2/SPRY_sf"/>
</dbReference>
<proteinExistence type="predicted"/>
<dbReference type="SUPFAM" id="SSF49899">
    <property type="entry name" value="Concanavalin A-like lectins/glucanases"/>
    <property type="match status" value="1"/>
</dbReference>
<evidence type="ECO:0000313" key="4">
    <source>
        <dbReference type="RefSeq" id="XP_017890711.1"/>
    </source>
</evidence>
<accession>A0AAJ7JEB5</accession>
<protein>
    <submittedName>
        <fullName evidence="4">Neuralized-like protein 4</fullName>
    </submittedName>
</protein>
<gene>
    <name evidence="4" type="primary">LOC108631371</name>
</gene>
<feature type="non-terminal residue" evidence="4">
    <location>
        <position position="1"/>
    </location>
</feature>
<dbReference type="InterPro" id="IPR037962">
    <property type="entry name" value="Neuralized"/>
</dbReference>
<feature type="domain" description="NHR" evidence="2">
    <location>
        <begin position="86"/>
        <end position="255"/>
    </location>
</feature>
<dbReference type="InterPro" id="IPR006573">
    <property type="entry name" value="NHR_dom"/>
</dbReference>
<dbReference type="GeneID" id="108631371"/>
<dbReference type="PANTHER" id="PTHR12429:SF14">
    <property type="entry name" value="NEURALIZED-LIKE PROTEIN 4"/>
    <property type="match status" value="1"/>
</dbReference>
<dbReference type="CDD" id="cd12887">
    <property type="entry name" value="SPRY_NHR_like"/>
    <property type="match status" value="1"/>
</dbReference>
<feature type="compositionally biased region" description="Basic and acidic residues" evidence="1">
    <location>
        <begin position="286"/>
        <end position="299"/>
    </location>
</feature>
<feature type="region of interest" description="Disordered" evidence="1">
    <location>
        <begin position="338"/>
        <end position="359"/>
    </location>
</feature>
<dbReference type="Gene3D" id="2.60.120.920">
    <property type="match status" value="2"/>
</dbReference>
<dbReference type="PANTHER" id="PTHR12429">
    <property type="entry name" value="NEURALIZED"/>
    <property type="match status" value="1"/>
</dbReference>
<evidence type="ECO:0000313" key="3">
    <source>
        <dbReference type="Proteomes" id="UP000694925"/>
    </source>
</evidence>
<sequence length="624" mass="68345">NEVRHNGYVLCMNYCPSLEWMRVGDKIGLKRTHEGNLKFYLNGEDMGIAASNIPEMVYAVIDLFGSTVTINMTSSKQQQNSAVSPNASLRLQDSLELLLDPMPPVLRKQKNLQVISFNFLGVVMSSRPLIKGKPFLVKIEKLNERWVSNILCGVTCISPEKANFPLTALGFKKHSWIICSDWIFHNGIRVKTKYGSSLEGLRTNSIVGLFIDEDNRLRLIVNGVDQGVAATDLPPYVYAVFDLYGQCEQVSIVGSNATEPFSSSAAGNSSTSAECIRTKLEDAENSREKADLECHEKENVATAASSDMSSSTSPSAPSQCSSNAKDDDVLVEYETCDNENNTENKPSMSDSNNLDSNSDARTIKDKANQLNNDTMLNSQENLRNECTNVEINNATNINIRNGTANSVSNITNSNSNANNAINESIASNSQGNNLTASNNNASSVNALTSSQTFSSQNALLSNAASDISNTVSSSFNDLRSNSWNNVDNSHSAPSLQLLQAPSLPSTPLGTIVLPSKKCEYLKACTRLKKSLVLPDEFFSLEDALCYCNNCYKPERDSAVCKKGEPPAEFAVPIGWTRFPLKQSINANQIPHSTTDKWHVAFYGIRLDAIRYVIIILLLDECKSV</sequence>
<organism evidence="3 4">
    <name type="scientific">Ceratina calcarata</name>
    <dbReference type="NCBI Taxonomy" id="156304"/>
    <lineage>
        <taxon>Eukaryota</taxon>
        <taxon>Metazoa</taxon>
        <taxon>Ecdysozoa</taxon>
        <taxon>Arthropoda</taxon>
        <taxon>Hexapoda</taxon>
        <taxon>Insecta</taxon>
        <taxon>Pterygota</taxon>
        <taxon>Neoptera</taxon>
        <taxon>Endopterygota</taxon>
        <taxon>Hymenoptera</taxon>
        <taxon>Apocrita</taxon>
        <taxon>Aculeata</taxon>
        <taxon>Apoidea</taxon>
        <taxon>Anthophila</taxon>
        <taxon>Apidae</taxon>
        <taxon>Ceratina</taxon>
        <taxon>Zadontomerus</taxon>
    </lineage>
</organism>
<dbReference type="InterPro" id="IPR013320">
    <property type="entry name" value="ConA-like_dom_sf"/>
</dbReference>
<feature type="compositionally biased region" description="Low complexity" evidence="1">
    <location>
        <begin position="301"/>
        <end position="323"/>
    </location>
</feature>
<feature type="compositionally biased region" description="Low complexity" evidence="1">
    <location>
        <begin position="347"/>
        <end position="359"/>
    </location>
</feature>
<dbReference type="GO" id="GO:0061630">
    <property type="term" value="F:ubiquitin protein ligase activity"/>
    <property type="evidence" value="ECO:0007669"/>
    <property type="project" value="TreeGrafter"/>
</dbReference>